<dbReference type="FunFam" id="3.40.50.300:FF:001015">
    <property type="entry name" value="ADP-ribosylation factor-like protein 8B"/>
    <property type="match status" value="1"/>
</dbReference>
<organism evidence="9 10">
    <name type="scientific">Verticillium longisporum</name>
    <name type="common">Verticillium dahliae var. longisporum</name>
    <dbReference type="NCBI Taxonomy" id="100787"/>
    <lineage>
        <taxon>Eukaryota</taxon>
        <taxon>Fungi</taxon>
        <taxon>Dikarya</taxon>
        <taxon>Ascomycota</taxon>
        <taxon>Pezizomycotina</taxon>
        <taxon>Sordariomycetes</taxon>
        <taxon>Hypocreomycetidae</taxon>
        <taxon>Glomerellales</taxon>
        <taxon>Plectosphaerellaceae</taxon>
        <taxon>Verticillium</taxon>
    </lineage>
</organism>
<feature type="binding site" evidence="5">
    <location>
        <position position="114"/>
    </location>
    <ligand>
        <name>Mg(2+)</name>
        <dbReference type="ChEBI" id="CHEBI:18420"/>
    </ligand>
</feature>
<feature type="region of interest" description="Disordered" evidence="7">
    <location>
        <begin position="1"/>
        <end position="24"/>
    </location>
</feature>
<name>A0A0G4KK22_VERLO</name>
<protein>
    <recommendedName>
        <fullName evidence="11">ADP-ribosylation factor-like protein 8B</fullName>
    </recommendedName>
</protein>
<evidence type="ECO:0000256" key="8">
    <source>
        <dbReference type="SAM" id="Phobius"/>
    </source>
</evidence>
<dbReference type="InterPro" id="IPR005225">
    <property type="entry name" value="Small_GTP-bd"/>
</dbReference>
<dbReference type="GO" id="GO:0046872">
    <property type="term" value="F:metal ion binding"/>
    <property type="evidence" value="ECO:0007669"/>
    <property type="project" value="UniProtKB-KW"/>
</dbReference>
<feature type="binding site" evidence="4">
    <location>
        <begin position="192"/>
        <end position="195"/>
    </location>
    <ligand>
        <name>GTP</name>
        <dbReference type="ChEBI" id="CHEBI:37565"/>
    </ligand>
</feature>
<evidence type="ECO:0000256" key="5">
    <source>
        <dbReference type="PIRSR" id="PIRSR606689-2"/>
    </source>
</evidence>
<dbReference type="PROSITE" id="PS51417">
    <property type="entry name" value="ARF"/>
    <property type="match status" value="1"/>
</dbReference>
<dbReference type="SMART" id="SM00177">
    <property type="entry name" value="ARF"/>
    <property type="match status" value="1"/>
</dbReference>
<dbReference type="PANTHER" id="PTHR45732:SF7">
    <property type="entry name" value="ADP-RIBOSYLATION FACTOR-LIKE PROTEIN 8"/>
    <property type="match status" value="1"/>
</dbReference>
<sequence>RLALRGEPSDLHLNTPPPPPLPSPSILVAPSITRHPIQQPRHSVSCLFDLVTLFFAGTIFITMAGLFRRMYDWLLRTFWATEMDVTMIGLQAAGKTSLLRVLAGGEFTIDSIPTVGFNMKRVQRGHVTLKCWDIGGQPRFRTMWERYCRGVNAIVFIVDIADVDLLQQARDELHALMEQNSLKGIPLLVLGNKSDLPNKLSVDELIDALDLKTIGHREVCCYGISAKEETNLDAVIQWLMKWANR</sequence>
<keyword evidence="3 4" id="KW-0342">GTP-binding</keyword>
<dbReference type="SMART" id="SM00178">
    <property type="entry name" value="SAR"/>
    <property type="match status" value="1"/>
</dbReference>
<evidence type="ECO:0000313" key="9">
    <source>
        <dbReference type="EMBL" id="CRK06540.1"/>
    </source>
</evidence>
<keyword evidence="8" id="KW-1133">Transmembrane helix</keyword>
<dbReference type="SUPFAM" id="SSF52540">
    <property type="entry name" value="P-loop containing nucleoside triphosphate hydrolases"/>
    <property type="match status" value="1"/>
</dbReference>
<dbReference type="Proteomes" id="UP000045706">
    <property type="component" value="Unassembled WGS sequence"/>
</dbReference>
<evidence type="ECO:0000256" key="1">
    <source>
        <dbReference type="ARBA" id="ARBA00010290"/>
    </source>
</evidence>
<evidence type="ECO:0000256" key="3">
    <source>
        <dbReference type="ARBA" id="ARBA00023134"/>
    </source>
</evidence>
<dbReference type="PRINTS" id="PR00328">
    <property type="entry name" value="SAR1GTPBP"/>
</dbReference>
<feature type="non-terminal residue" evidence="9">
    <location>
        <position position="1"/>
    </location>
</feature>
<dbReference type="Gene3D" id="3.40.50.300">
    <property type="entry name" value="P-loop containing nucleotide triphosphate hydrolases"/>
    <property type="match status" value="1"/>
</dbReference>
<dbReference type="InterPro" id="IPR027417">
    <property type="entry name" value="P-loop_NTPase"/>
</dbReference>
<dbReference type="GO" id="GO:0015031">
    <property type="term" value="P:protein transport"/>
    <property type="evidence" value="ECO:0007669"/>
    <property type="project" value="InterPro"/>
</dbReference>
<evidence type="ECO:0000256" key="6">
    <source>
        <dbReference type="RuleBase" id="RU003925"/>
    </source>
</evidence>
<feature type="binding site" evidence="4">
    <location>
        <begin position="89"/>
        <end position="96"/>
    </location>
    <ligand>
        <name>GTP</name>
        <dbReference type="ChEBI" id="CHEBI:37565"/>
    </ligand>
</feature>
<dbReference type="GO" id="GO:0005525">
    <property type="term" value="F:GTP binding"/>
    <property type="evidence" value="ECO:0007669"/>
    <property type="project" value="UniProtKB-KW"/>
</dbReference>
<dbReference type="SMART" id="SM00175">
    <property type="entry name" value="RAB"/>
    <property type="match status" value="1"/>
</dbReference>
<keyword evidence="5" id="KW-0479">Metal-binding</keyword>
<accession>A0A0G4KK22</accession>
<dbReference type="CDD" id="cd04159">
    <property type="entry name" value="Arl10_like"/>
    <property type="match status" value="1"/>
</dbReference>
<dbReference type="GO" id="GO:0098852">
    <property type="term" value="C:lytic vacuole membrane"/>
    <property type="evidence" value="ECO:0007669"/>
    <property type="project" value="TreeGrafter"/>
</dbReference>
<dbReference type="InterPro" id="IPR006689">
    <property type="entry name" value="Small_GTPase_ARF/SAR"/>
</dbReference>
<dbReference type="AlphaFoldDB" id="A0A0G4KK22"/>
<evidence type="ECO:0000256" key="7">
    <source>
        <dbReference type="SAM" id="MobiDB-lite"/>
    </source>
</evidence>
<dbReference type="Pfam" id="PF00025">
    <property type="entry name" value="Arf"/>
    <property type="match status" value="1"/>
</dbReference>
<evidence type="ECO:0000313" key="10">
    <source>
        <dbReference type="Proteomes" id="UP000045706"/>
    </source>
</evidence>
<dbReference type="NCBIfam" id="TIGR00231">
    <property type="entry name" value="small_GTP"/>
    <property type="match status" value="1"/>
</dbReference>
<evidence type="ECO:0000256" key="2">
    <source>
        <dbReference type="ARBA" id="ARBA00022741"/>
    </source>
</evidence>
<keyword evidence="8" id="KW-0472">Membrane</keyword>
<gene>
    <name evidence="9" type="ORF">BN1723_008900</name>
</gene>
<evidence type="ECO:0000256" key="4">
    <source>
        <dbReference type="PIRSR" id="PIRSR606689-1"/>
    </source>
</evidence>
<dbReference type="PANTHER" id="PTHR45732">
    <property type="entry name" value="ADP-RIBOSYLATION FACTOR-LIKE PROTEIN 8"/>
    <property type="match status" value="1"/>
</dbReference>
<feature type="binding site" evidence="4">
    <location>
        <position position="136"/>
    </location>
    <ligand>
        <name>GTP</name>
        <dbReference type="ChEBI" id="CHEBI:37565"/>
    </ligand>
</feature>
<dbReference type="InterPro" id="IPR044154">
    <property type="entry name" value="Arl8a/8b"/>
</dbReference>
<dbReference type="PROSITE" id="PS51419">
    <property type="entry name" value="RAB"/>
    <property type="match status" value="1"/>
</dbReference>
<keyword evidence="5" id="KW-0460">Magnesium</keyword>
<evidence type="ECO:0008006" key="11">
    <source>
        <dbReference type="Google" id="ProtNLM"/>
    </source>
</evidence>
<dbReference type="GO" id="GO:0003924">
    <property type="term" value="F:GTPase activity"/>
    <property type="evidence" value="ECO:0007669"/>
    <property type="project" value="InterPro"/>
</dbReference>
<proteinExistence type="inferred from homology"/>
<feature type="binding site" evidence="5">
    <location>
        <position position="96"/>
    </location>
    <ligand>
        <name>Mg(2+)</name>
        <dbReference type="ChEBI" id="CHEBI:18420"/>
    </ligand>
</feature>
<keyword evidence="8" id="KW-0812">Transmembrane</keyword>
<keyword evidence="2 4" id="KW-0547">Nucleotide-binding</keyword>
<dbReference type="EMBL" id="CVQI01001114">
    <property type="protein sequence ID" value="CRK06540.1"/>
    <property type="molecule type" value="Genomic_DNA"/>
</dbReference>
<feature type="transmembrane region" description="Helical" evidence="8">
    <location>
        <begin position="47"/>
        <end position="67"/>
    </location>
</feature>
<reference evidence="10" key="1">
    <citation type="submission" date="2015-05" db="EMBL/GenBank/DDBJ databases">
        <authorList>
            <person name="Fogelqvist Johan"/>
        </authorList>
    </citation>
    <scope>NUCLEOTIDE SEQUENCE [LARGE SCALE GENOMIC DNA]</scope>
</reference>
<comment type="similarity">
    <text evidence="1 6">Belongs to the small GTPase superfamily. Arf family.</text>
</comment>